<evidence type="ECO:0000256" key="1">
    <source>
        <dbReference type="SAM" id="MobiDB-lite"/>
    </source>
</evidence>
<dbReference type="EMBL" id="CP036262">
    <property type="protein sequence ID" value="QDS94852.1"/>
    <property type="molecule type" value="Genomic_DNA"/>
</dbReference>
<dbReference type="KEGG" id="rml:FF011L_36340"/>
<name>A0A517MIY7_9BACT</name>
<reference evidence="2 3" key="1">
    <citation type="submission" date="2019-02" db="EMBL/GenBank/DDBJ databases">
        <title>Deep-cultivation of Planctomycetes and their phenomic and genomic characterization uncovers novel biology.</title>
        <authorList>
            <person name="Wiegand S."/>
            <person name="Jogler M."/>
            <person name="Boedeker C."/>
            <person name="Pinto D."/>
            <person name="Vollmers J."/>
            <person name="Rivas-Marin E."/>
            <person name="Kohn T."/>
            <person name="Peeters S.H."/>
            <person name="Heuer A."/>
            <person name="Rast P."/>
            <person name="Oberbeckmann S."/>
            <person name="Bunk B."/>
            <person name="Jeske O."/>
            <person name="Meyerdierks A."/>
            <person name="Storesund J.E."/>
            <person name="Kallscheuer N."/>
            <person name="Luecker S."/>
            <person name="Lage O.M."/>
            <person name="Pohl T."/>
            <person name="Merkel B.J."/>
            <person name="Hornburger P."/>
            <person name="Mueller R.-W."/>
            <person name="Bruemmer F."/>
            <person name="Labrenz M."/>
            <person name="Spormann A.M."/>
            <person name="Op den Camp H."/>
            <person name="Overmann J."/>
            <person name="Amann R."/>
            <person name="Jetten M.S.M."/>
            <person name="Mascher T."/>
            <person name="Medema M.H."/>
            <person name="Devos D.P."/>
            <person name="Kaster A.-K."/>
            <person name="Ovreas L."/>
            <person name="Rohde M."/>
            <person name="Galperin M.Y."/>
            <person name="Jogler C."/>
        </authorList>
    </citation>
    <scope>NUCLEOTIDE SEQUENCE [LARGE SCALE GENOMIC DNA]</scope>
    <source>
        <strain evidence="2 3">FF011L</strain>
    </source>
</reference>
<organism evidence="2 3">
    <name type="scientific">Roseimaritima multifibrata</name>
    <dbReference type="NCBI Taxonomy" id="1930274"/>
    <lineage>
        <taxon>Bacteria</taxon>
        <taxon>Pseudomonadati</taxon>
        <taxon>Planctomycetota</taxon>
        <taxon>Planctomycetia</taxon>
        <taxon>Pirellulales</taxon>
        <taxon>Pirellulaceae</taxon>
        <taxon>Roseimaritima</taxon>
    </lineage>
</organism>
<evidence type="ECO:0000313" key="2">
    <source>
        <dbReference type="EMBL" id="QDS94852.1"/>
    </source>
</evidence>
<protein>
    <submittedName>
        <fullName evidence="2">Uncharacterized protein</fullName>
    </submittedName>
</protein>
<gene>
    <name evidence="2" type="ORF">FF011L_36340</name>
</gene>
<proteinExistence type="predicted"/>
<sequence>MDEARATGGAFVNSTGSRQRKQHRVALDIDVSRPPVGETS</sequence>
<accession>A0A517MIY7</accession>
<keyword evidence="3" id="KW-1185">Reference proteome</keyword>
<dbReference type="AlphaFoldDB" id="A0A517MIY7"/>
<dbReference type="Proteomes" id="UP000320672">
    <property type="component" value="Chromosome"/>
</dbReference>
<evidence type="ECO:0000313" key="3">
    <source>
        <dbReference type="Proteomes" id="UP000320672"/>
    </source>
</evidence>
<feature type="region of interest" description="Disordered" evidence="1">
    <location>
        <begin position="1"/>
        <end position="40"/>
    </location>
</feature>